<protein>
    <submittedName>
        <fullName evidence="1">Uncharacterized protein</fullName>
    </submittedName>
</protein>
<organism evidence="1 2">
    <name type="scientific">Enhydrobacter aerosaccus</name>
    <dbReference type="NCBI Taxonomy" id="225324"/>
    <lineage>
        <taxon>Bacteria</taxon>
        <taxon>Pseudomonadati</taxon>
        <taxon>Pseudomonadota</taxon>
        <taxon>Alphaproteobacteria</taxon>
        <taxon>Hyphomicrobiales</taxon>
        <taxon>Enhydrobacter</taxon>
    </lineage>
</organism>
<reference evidence="2" key="1">
    <citation type="submission" date="2017-02" db="EMBL/GenBank/DDBJ databases">
        <authorList>
            <person name="Varghese N."/>
            <person name="Submissions S."/>
        </authorList>
    </citation>
    <scope>NUCLEOTIDE SEQUENCE [LARGE SCALE GENOMIC DNA]</scope>
    <source>
        <strain evidence="2">ATCC 27094</strain>
    </source>
</reference>
<proteinExistence type="predicted"/>
<sequence length="40" mass="4323">MIVGVIVVLLIAGGLFLALFQPTPPVQHFEVTVPNDRLAH</sequence>
<dbReference type="AlphaFoldDB" id="A0A1T4T463"/>
<gene>
    <name evidence="1" type="ORF">SAMN02745126_05657</name>
</gene>
<dbReference type="STRING" id="225324.SAMN02745126_05657"/>
<keyword evidence="2" id="KW-1185">Reference proteome</keyword>
<dbReference type="Proteomes" id="UP000190092">
    <property type="component" value="Unassembled WGS sequence"/>
</dbReference>
<name>A0A1T4T463_9HYPH</name>
<accession>A0A1T4T463</accession>
<evidence type="ECO:0000313" key="1">
    <source>
        <dbReference type="EMBL" id="SKA35216.1"/>
    </source>
</evidence>
<evidence type="ECO:0000313" key="2">
    <source>
        <dbReference type="Proteomes" id="UP000190092"/>
    </source>
</evidence>
<dbReference type="EMBL" id="FUWJ01000012">
    <property type="protein sequence ID" value="SKA35216.1"/>
    <property type="molecule type" value="Genomic_DNA"/>
</dbReference>
<dbReference type="RefSeq" id="WP_269435137.1">
    <property type="nucleotide sequence ID" value="NZ_FUWJ01000012.1"/>
</dbReference>